<feature type="compositionally biased region" description="Basic and acidic residues" evidence="1">
    <location>
        <begin position="1155"/>
        <end position="1181"/>
    </location>
</feature>
<feature type="region of interest" description="Disordered" evidence="1">
    <location>
        <begin position="1231"/>
        <end position="1254"/>
    </location>
</feature>
<proteinExistence type="predicted"/>
<dbReference type="Gene3D" id="3.30.160.60">
    <property type="entry name" value="Classic Zinc Finger"/>
    <property type="match status" value="1"/>
</dbReference>
<sequence>MVARFPAGKRGKPDEATVAVAQAHDASPQDGPRHPEAKGLAARLSWALTVLLPKPSVVGLAGARWLPCPGAASLAAHDGLYFRRVRSVGDTAGVLCSLYKGFPTYPQGKAQVGKAIITRLHRPSSTGPLVGAVQSLVTRSALPSPTARGGGCSNGAEPSWNHACVGGRQASRPANGSIMGFKVLSNRWPMRAPHVIAHRLSLPSHNPPSPGRRGPITRRSLQLSQRPIEICMRRGTIQGWVRPLHDDEGRGMREARRRRRELRCLPAHACKPSSCKAALWRISISRRWARVSDRERCRAVFWTWPLPRTLRLAEEASRGLNPMACLGGTRGEPPIRRVEAIDGCCPGVDSVGHALSTGFLFRGLRLSHRRAPRSRRQLVGPNKLQPWWNASGADSRWSPQASQVPSRPPPGLRQATPGPSAVIQGSTQCHGTPPPTRARPPRRLRGGSLLTAADPGNAVTGSGLIVQPWTGLQSPGLCPQSRLSPSVYLQVSTCSAEQAPILGSQWRPGGARLPANGGGLGPPQSGLGAAVCSASFAVKCRAVPIACSPRKRLLLDSGDAPLSQWHPAGQPYLLFPSPASLVPKPRLPYLPALPLQNNSPYPRAAHVPHELGRRSVRSSPVCAAYQAPEAAVEPSPPRLLPHIPQVLQLQPPRADLRSTTGQRSQFFVPDPTSTSPLRAAACPPSPAPLGTVAASAPSWSPPARRGSWLPKSTLPRPPILSLGHIHTKRSAQPQHYAAHDAPPVAERHDFESFARHLQDAAMLIQRQTERPPYADVSVLLLSWHEDKTVDDDLAALETVLQKQYNFGTQRWQIPTVPNPSIKLGVQMASFLEQARPDHLLIIYYAGHGYVGSDNQLYWACKAGEDAAKLKWDGVRCLFEDAQSDILLLLDTCAVPDPPTAGSHGVKQVIAACAPERNHRDDSARSFTASLTEALHKLNTGRPFSAQRLYEEVLAARQHAATQALRVPNGSSAPPPAAQSPVFFTLTPGKGQNLTLAPLQPRPQGMSHNGGDGSANGRPSQGREDQLIDPDSVADLRFDEARILVCTTFVGDASPDMSFFNQWLQNTPPLGFKIAVEGMFLGPPTMLLISMPHSIWNVVQHDKVCCFLGYISSHNMIHLYEKLVGPAGVRPSAKEVEDGRILLEARELAAGTPARSWRDSDGHDHPYHSSASRDRSLHDSRPDLAPQGSPSRGSYAPGGPGKPKDEVEDSAEMQEAAEQLKALSHVRHRSDETLAGASQRPRTSLPEGVPNAGLDGMQQTHEAALADMENATAASELKLTPTSRSKAIRRSVMKPETRCNHCSHAPFKDSSSLRKHIAAAHTRPFPCAFSFAGCTSTFGSKNEWKRHIASQHLCLQFYRCSQCPQSAVEGKGNEFNRKDLFTQHLRRMHAPFQVKRAMSKGETKLLAEWEEHVKSMHQTCLVTRRQPPQKSACPKPGCHYAFDGPGSWDEWTEHVGRHMEKGEAQNLGVDPLLAQWALDEGIIKPKGNGEYRLSANNGLTGSSQGNGSAMLDRNDSSLMSLADTSQLDSSQMEDTSMVDARPPDDDAGEG</sequence>
<dbReference type="InterPro" id="IPR013087">
    <property type="entry name" value="Znf_C2H2_type"/>
</dbReference>
<feature type="domain" description="C2H2-type" evidence="2">
    <location>
        <begin position="1357"/>
        <end position="1388"/>
    </location>
</feature>
<organism evidence="3 4">
    <name type="scientific">Purpureocillium lilacinum</name>
    <name type="common">Paecilomyces lilacinus</name>
    <dbReference type="NCBI Taxonomy" id="33203"/>
    <lineage>
        <taxon>Eukaryota</taxon>
        <taxon>Fungi</taxon>
        <taxon>Dikarya</taxon>
        <taxon>Ascomycota</taxon>
        <taxon>Pezizomycotina</taxon>
        <taxon>Sordariomycetes</taxon>
        <taxon>Hypocreomycetidae</taxon>
        <taxon>Hypocreales</taxon>
        <taxon>Ophiocordycipitaceae</taxon>
        <taxon>Purpureocillium</taxon>
    </lineage>
</organism>
<name>A0A2U3DWD1_PURLI</name>
<accession>A0A2U3DWD1</accession>
<feature type="domain" description="C2H2-type" evidence="2">
    <location>
        <begin position="1296"/>
        <end position="1320"/>
    </location>
</feature>
<evidence type="ECO:0000313" key="3">
    <source>
        <dbReference type="EMBL" id="PWI66559.1"/>
    </source>
</evidence>
<protein>
    <recommendedName>
        <fullName evidence="2">C2H2-type domain-containing protein</fullName>
    </recommendedName>
</protein>
<feature type="compositionally biased region" description="Polar residues" evidence="1">
    <location>
        <begin position="1493"/>
        <end position="1506"/>
    </location>
</feature>
<feature type="region of interest" description="Disordered" evidence="1">
    <location>
        <begin position="1151"/>
        <end position="1215"/>
    </location>
</feature>
<comment type="caution">
    <text evidence="3">The sequence shown here is derived from an EMBL/GenBank/DDBJ whole genome shotgun (WGS) entry which is preliminary data.</text>
</comment>
<dbReference type="SMART" id="SM00355">
    <property type="entry name" value="ZnF_C2H2"/>
    <property type="match status" value="4"/>
</dbReference>
<feature type="compositionally biased region" description="Polar residues" evidence="1">
    <location>
        <begin position="657"/>
        <end position="676"/>
    </location>
</feature>
<evidence type="ECO:0000313" key="4">
    <source>
        <dbReference type="Proteomes" id="UP000245956"/>
    </source>
</evidence>
<gene>
    <name evidence="3" type="ORF">PCL_04972</name>
</gene>
<feature type="region of interest" description="Disordered" evidence="1">
    <location>
        <begin position="384"/>
        <end position="446"/>
    </location>
</feature>
<feature type="region of interest" description="Disordered" evidence="1">
    <location>
        <begin position="965"/>
        <end position="984"/>
    </location>
</feature>
<dbReference type="PANTHER" id="PTHR23225:SF2">
    <property type="entry name" value="AT09679P-RELATED"/>
    <property type="match status" value="1"/>
</dbReference>
<feature type="compositionally biased region" description="Polar residues" evidence="1">
    <location>
        <begin position="1515"/>
        <end position="1533"/>
    </location>
</feature>
<feature type="region of interest" description="Disordered" evidence="1">
    <location>
        <begin position="200"/>
        <end position="219"/>
    </location>
</feature>
<dbReference type="GO" id="GO:0003700">
    <property type="term" value="F:DNA-binding transcription factor activity"/>
    <property type="evidence" value="ECO:0007669"/>
    <property type="project" value="InterPro"/>
</dbReference>
<evidence type="ECO:0000256" key="1">
    <source>
        <dbReference type="SAM" id="MobiDB-lite"/>
    </source>
</evidence>
<dbReference type="EMBL" id="LCWV01000024">
    <property type="protein sequence ID" value="PWI66559.1"/>
    <property type="molecule type" value="Genomic_DNA"/>
</dbReference>
<feature type="region of interest" description="Disordered" evidence="1">
    <location>
        <begin position="992"/>
        <end position="1027"/>
    </location>
</feature>
<feature type="domain" description="C2H2-type" evidence="2">
    <location>
        <begin position="1430"/>
        <end position="1457"/>
    </location>
</feature>
<feature type="compositionally biased region" description="Low complexity" evidence="1">
    <location>
        <begin position="693"/>
        <end position="703"/>
    </location>
</feature>
<dbReference type="InterPro" id="IPR039970">
    <property type="entry name" value="TF_Grauzone"/>
</dbReference>
<reference evidence="3 4" key="1">
    <citation type="journal article" date="2016" name="Front. Microbiol.">
        <title>Genome and transcriptome sequences reveal the specific parasitism of the nematophagous Purpureocillium lilacinum 36-1.</title>
        <authorList>
            <person name="Xie J."/>
            <person name="Li S."/>
            <person name="Mo C."/>
            <person name="Xiao X."/>
            <person name="Peng D."/>
            <person name="Wang G."/>
            <person name="Xiao Y."/>
        </authorList>
    </citation>
    <scope>NUCLEOTIDE SEQUENCE [LARGE SCALE GENOMIC DNA]</scope>
    <source>
        <strain evidence="3 4">36-1</strain>
    </source>
</reference>
<feature type="region of interest" description="Disordered" evidence="1">
    <location>
        <begin position="655"/>
        <end position="714"/>
    </location>
</feature>
<evidence type="ECO:0000259" key="2">
    <source>
        <dbReference type="SMART" id="SM00355"/>
    </source>
</evidence>
<dbReference type="PANTHER" id="PTHR23225">
    <property type="entry name" value="ZINC FINGER PROTEIN"/>
    <property type="match status" value="1"/>
</dbReference>
<dbReference type="Proteomes" id="UP000245956">
    <property type="component" value="Unassembled WGS sequence"/>
</dbReference>
<feature type="region of interest" description="Disordered" evidence="1">
    <location>
        <begin position="1"/>
        <end position="37"/>
    </location>
</feature>
<feature type="domain" description="C2H2-type" evidence="2">
    <location>
        <begin position="1324"/>
        <end position="1351"/>
    </location>
</feature>
<feature type="region of interest" description="Disordered" evidence="1">
    <location>
        <begin position="1493"/>
        <end position="1549"/>
    </location>
</feature>